<dbReference type="AlphaFoldDB" id="A0A449ACJ5"/>
<feature type="binding site" evidence="7">
    <location>
        <position position="71"/>
    </location>
    <ligand>
        <name>S-adenosyl-L-methionine</name>
        <dbReference type="ChEBI" id="CHEBI:59789"/>
    </ligand>
</feature>
<name>A0A449ACJ5_9BACT</name>
<keyword evidence="5 7" id="KW-0808">Transferase</keyword>
<dbReference type="SUPFAM" id="SSF81799">
    <property type="entry name" value="Putative methyltransferase TM0872, insert domain"/>
    <property type="match status" value="1"/>
</dbReference>
<keyword evidence="4 7" id="KW-0489">Methyltransferase</keyword>
<evidence type="ECO:0000256" key="5">
    <source>
        <dbReference type="ARBA" id="ARBA00022679"/>
    </source>
</evidence>
<comment type="catalytic activity">
    <reaction evidence="7">
        <text>cytidine(1402) in 16S rRNA + S-adenosyl-L-methionine = N(4)-methylcytidine(1402) in 16S rRNA + S-adenosyl-L-homocysteine + H(+)</text>
        <dbReference type="Rhea" id="RHEA:42928"/>
        <dbReference type="Rhea" id="RHEA-COMP:10286"/>
        <dbReference type="Rhea" id="RHEA-COMP:10287"/>
        <dbReference type="ChEBI" id="CHEBI:15378"/>
        <dbReference type="ChEBI" id="CHEBI:57856"/>
        <dbReference type="ChEBI" id="CHEBI:59789"/>
        <dbReference type="ChEBI" id="CHEBI:74506"/>
        <dbReference type="ChEBI" id="CHEBI:82748"/>
        <dbReference type="EC" id="2.1.1.199"/>
    </reaction>
</comment>
<gene>
    <name evidence="8" type="primary">MCYN0389</name>
    <name evidence="7" type="synonym">rsmH</name>
    <name evidence="8" type="ORF">NCTC10118_00063</name>
</gene>
<evidence type="ECO:0000256" key="1">
    <source>
        <dbReference type="ARBA" id="ARBA00010396"/>
    </source>
</evidence>
<dbReference type="GO" id="GO:0005737">
    <property type="term" value="C:cytoplasm"/>
    <property type="evidence" value="ECO:0007669"/>
    <property type="project" value="UniProtKB-SubCell"/>
</dbReference>
<comment type="function">
    <text evidence="7">Specifically methylates the N4 position of cytidine in position 1402 (C1402) of 16S rRNA.</text>
</comment>
<dbReference type="NCBIfam" id="TIGR00006">
    <property type="entry name" value="16S rRNA (cytosine(1402)-N(4))-methyltransferase RsmH"/>
    <property type="match status" value="1"/>
</dbReference>
<dbReference type="InterPro" id="IPR023397">
    <property type="entry name" value="SAM-dep_MeTrfase_MraW_recog"/>
</dbReference>
<feature type="binding site" evidence="7">
    <location>
        <begin position="25"/>
        <end position="27"/>
    </location>
    <ligand>
        <name>S-adenosyl-L-methionine</name>
        <dbReference type="ChEBI" id="CHEBI:59789"/>
    </ligand>
</feature>
<dbReference type="PIRSF" id="PIRSF004486">
    <property type="entry name" value="MraW"/>
    <property type="match status" value="1"/>
</dbReference>
<dbReference type="SUPFAM" id="SSF53335">
    <property type="entry name" value="S-adenosyl-L-methionine-dependent methyltransferases"/>
    <property type="match status" value="1"/>
</dbReference>
<evidence type="ECO:0000313" key="9">
    <source>
        <dbReference type="Proteomes" id="UP000289952"/>
    </source>
</evidence>
<feature type="binding site" evidence="7">
    <location>
        <position position="99"/>
    </location>
    <ligand>
        <name>S-adenosyl-L-methionine</name>
        <dbReference type="ChEBI" id="CHEBI:59789"/>
    </ligand>
</feature>
<sequence length="292" mass="33302">MLKETIDSLKIKPDGIYVDLTLGMGGHSAAILKKLTTGHLYCFDKDQFALNIAKERLSKISPNFSLIKSDFKNIKSKLNELNVNHVDGIIADLGFSSPQVDQAERGFSYNKDAILDMRMDQEQEFSALELINTYSQDSLCQIFRDYADVMLFNKVAKAIICNRPITTTLQLVEIIKDAYPAAILRQKNPAKQIFQSLRIEVNNELSSLQIMLKDALDLLKEQGILAIITFHSIEDRIVKKFIKQITNSNIPYKMPVQEDKKYLTKQILPSNTELEENKRSKSAKLRVIKKLF</sequence>
<comment type="subcellular location">
    <subcellularLocation>
        <location evidence="7">Cytoplasm</location>
    </subcellularLocation>
</comment>
<keyword evidence="6 7" id="KW-0949">S-adenosyl-L-methionine</keyword>
<evidence type="ECO:0000256" key="6">
    <source>
        <dbReference type="ARBA" id="ARBA00022691"/>
    </source>
</evidence>
<proteinExistence type="inferred from homology"/>
<keyword evidence="3 7" id="KW-0698">rRNA processing</keyword>
<dbReference type="EC" id="2.1.1.199" evidence="7"/>
<evidence type="ECO:0000256" key="7">
    <source>
        <dbReference type="HAMAP-Rule" id="MF_01007"/>
    </source>
</evidence>
<protein>
    <recommendedName>
        <fullName evidence="7">Ribosomal RNA small subunit methyltransferase H</fullName>
        <ecNumber evidence="7">2.1.1.199</ecNumber>
    </recommendedName>
    <alternativeName>
        <fullName evidence="7">16S rRNA m(4)C1402 methyltransferase</fullName>
    </alternativeName>
    <alternativeName>
        <fullName evidence="7">rRNA (cytosine-N(4)-)-methyltransferase RsmH</fullName>
    </alternativeName>
</protein>
<evidence type="ECO:0000256" key="2">
    <source>
        <dbReference type="ARBA" id="ARBA00022490"/>
    </source>
</evidence>
<comment type="similarity">
    <text evidence="1 7">Belongs to the methyltransferase superfamily. RsmH family.</text>
</comment>
<dbReference type="Gene3D" id="3.40.50.150">
    <property type="entry name" value="Vaccinia Virus protein VP39"/>
    <property type="match status" value="1"/>
</dbReference>
<dbReference type="PANTHER" id="PTHR11265">
    <property type="entry name" value="S-ADENOSYL-METHYLTRANSFERASE MRAW"/>
    <property type="match status" value="1"/>
</dbReference>
<dbReference type="HAMAP" id="MF_01007">
    <property type="entry name" value="16SrRNA_methyltr_H"/>
    <property type="match status" value="1"/>
</dbReference>
<dbReference type="GO" id="GO:0070475">
    <property type="term" value="P:rRNA base methylation"/>
    <property type="evidence" value="ECO:0007669"/>
    <property type="project" value="UniProtKB-UniRule"/>
</dbReference>
<dbReference type="PANTHER" id="PTHR11265:SF0">
    <property type="entry name" value="12S RRNA N4-METHYLCYTIDINE METHYLTRANSFERASE"/>
    <property type="match status" value="1"/>
</dbReference>
<dbReference type="Proteomes" id="UP000289952">
    <property type="component" value="Chromosome"/>
</dbReference>
<keyword evidence="9" id="KW-1185">Reference proteome</keyword>
<keyword evidence="2 7" id="KW-0963">Cytoplasm</keyword>
<dbReference type="InterPro" id="IPR029063">
    <property type="entry name" value="SAM-dependent_MTases_sf"/>
</dbReference>
<evidence type="ECO:0000256" key="3">
    <source>
        <dbReference type="ARBA" id="ARBA00022552"/>
    </source>
</evidence>
<organism evidence="8 9">
    <name type="scientific">Mycoplasmopsis bovirhinis</name>
    <dbReference type="NCBI Taxonomy" id="29553"/>
    <lineage>
        <taxon>Bacteria</taxon>
        <taxon>Bacillati</taxon>
        <taxon>Mycoplasmatota</taxon>
        <taxon>Mycoplasmoidales</taxon>
        <taxon>Metamycoplasmataceae</taxon>
        <taxon>Mycoplasmopsis</taxon>
    </lineage>
</organism>
<dbReference type="InterPro" id="IPR002903">
    <property type="entry name" value="RsmH"/>
</dbReference>
<evidence type="ECO:0000313" key="8">
    <source>
        <dbReference type="EMBL" id="VEU62586.1"/>
    </source>
</evidence>
<feature type="binding site" evidence="7">
    <location>
        <position position="44"/>
    </location>
    <ligand>
        <name>S-adenosyl-L-methionine</name>
        <dbReference type="ChEBI" id="CHEBI:59789"/>
    </ligand>
</feature>
<dbReference type="EMBL" id="LR214972">
    <property type="protein sequence ID" value="VEU62586.1"/>
    <property type="molecule type" value="Genomic_DNA"/>
</dbReference>
<evidence type="ECO:0000256" key="4">
    <source>
        <dbReference type="ARBA" id="ARBA00022603"/>
    </source>
</evidence>
<dbReference type="GO" id="GO:0071424">
    <property type="term" value="F:rRNA (cytosine-N4-)-methyltransferase activity"/>
    <property type="evidence" value="ECO:0007669"/>
    <property type="project" value="UniProtKB-UniRule"/>
</dbReference>
<accession>A0A449ACJ5</accession>
<feature type="binding site" evidence="7">
    <location>
        <position position="92"/>
    </location>
    <ligand>
        <name>S-adenosyl-L-methionine</name>
        <dbReference type="ChEBI" id="CHEBI:59789"/>
    </ligand>
</feature>
<dbReference type="Pfam" id="PF01795">
    <property type="entry name" value="Methyltransf_5"/>
    <property type="match status" value="1"/>
</dbReference>
<dbReference type="Gene3D" id="1.10.150.170">
    <property type="entry name" value="Putative methyltransferase TM0872, insert domain"/>
    <property type="match status" value="1"/>
</dbReference>
<reference evidence="8 9" key="1">
    <citation type="submission" date="2019-01" db="EMBL/GenBank/DDBJ databases">
        <authorList>
            <consortium name="Pathogen Informatics"/>
        </authorList>
    </citation>
    <scope>NUCLEOTIDE SEQUENCE [LARGE SCALE GENOMIC DNA]</scope>
    <source>
        <strain evidence="8 9">NCTC10118</strain>
    </source>
</reference>